<evidence type="ECO:0000256" key="3">
    <source>
        <dbReference type="ARBA" id="ARBA00022603"/>
    </source>
</evidence>
<comment type="catalytic activity">
    <reaction evidence="7">
        <text>a 2'-deoxyadenosine in DNA + S-adenosyl-L-methionine = an N(6)-methyl-2'-deoxyadenosine in DNA + S-adenosyl-L-homocysteine + H(+)</text>
        <dbReference type="Rhea" id="RHEA:15197"/>
        <dbReference type="Rhea" id="RHEA-COMP:12418"/>
        <dbReference type="Rhea" id="RHEA-COMP:12419"/>
        <dbReference type="ChEBI" id="CHEBI:15378"/>
        <dbReference type="ChEBI" id="CHEBI:57856"/>
        <dbReference type="ChEBI" id="CHEBI:59789"/>
        <dbReference type="ChEBI" id="CHEBI:90615"/>
        <dbReference type="ChEBI" id="CHEBI:90616"/>
        <dbReference type="EC" id="2.1.1.72"/>
    </reaction>
</comment>
<sequence length="493" mass="55316">MAAASKTADKTSRARLSAVIKSARDTMRKDAGLNGDLDRLPQLSWLLFLRAFDTLEGNRELMEDDYRPAIEEPYRWRDWASDPNLYGDTLRDFVNGELLPYLKGNLEDKAPRDVVLVDLFKDIHNRMLSGYLLGDLVRQLNEINFASSDDIHTMAYLYESILREVRDAAGDSGEFYTPRPVIRFAVKQSFLSLGESILDPACGTGGFLVESLEELGDKADSTAARMQLQRDLRGIEKKPLPYLLCLMNLILHGIDSPTIVRNNALVQMTGESGPASKVKVVLTNPPFGGEEEASILSHFAKGVQTRETAWLFLVAILDKLEPRGRCAIVLPNGVLFGEGAGTRIKERLMRECDLHTIVRLPQGVFAPYTQIPANLLFFEKTGPTKETWFYEIVPPEGRKGYSKTKPMRDEEFDECIAWWGGKERKGREENDRAWRVPIAEIVESGFNLDLSNPASGDDLAHRPPGDLISELIATEREILGLLEELAIDFQEAK</sequence>
<evidence type="ECO:0000313" key="10">
    <source>
        <dbReference type="EMBL" id="MDA0637303.1"/>
    </source>
</evidence>
<dbReference type="Pfam" id="PF02384">
    <property type="entry name" value="N6_Mtase"/>
    <property type="match status" value="1"/>
</dbReference>
<feature type="domain" description="DNA methylase adenine-specific" evidence="8">
    <location>
        <begin position="151"/>
        <end position="456"/>
    </location>
</feature>
<dbReference type="SUPFAM" id="SSF53335">
    <property type="entry name" value="S-adenosyl-L-methionine-dependent methyltransferases"/>
    <property type="match status" value="1"/>
</dbReference>
<keyword evidence="11" id="KW-1185">Reference proteome</keyword>
<organism evidence="10 11">
    <name type="scientific">Nonomuraea corallina</name>
    <dbReference type="NCBI Taxonomy" id="2989783"/>
    <lineage>
        <taxon>Bacteria</taxon>
        <taxon>Bacillati</taxon>
        <taxon>Actinomycetota</taxon>
        <taxon>Actinomycetes</taxon>
        <taxon>Streptosporangiales</taxon>
        <taxon>Streptosporangiaceae</taxon>
        <taxon>Nonomuraea</taxon>
    </lineage>
</organism>
<comment type="caution">
    <text evidence="10">The sequence shown here is derived from an EMBL/GenBank/DDBJ whole genome shotgun (WGS) entry which is preliminary data.</text>
</comment>
<dbReference type="PRINTS" id="PR00507">
    <property type="entry name" value="N12N6MTFRASE"/>
</dbReference>
<comment type="similarity">
    <text evidence="1">Belongs to the N(4)/N(6)-methyltransferase family.</text>
</comment>
<evidence type="ECO:0000256" key="5">
    <source>
        <dbReference type="ARBA" id="ARBA00022691"/>
    </source>
</evidence>
<protein>
    <recommendedName>
        <fullName evidence="2">site-specific DNA-methyltransferase (adenine-specific)</fullName>
        <ecNumber evidence="2">2.1.1.72</ecNumber>
    </recommendedName>
</protein>
<evidence type="ECO:0000256" key="1">
    <source>
        <dbReference type="ARBA" id="ARBA00006594"/>
    </source>
</evidence>
<dbReference type="PANTHER" id="PTHR42933">
    <property type="entry name" value="SLR6095 PROTEIN"/>
    <property type="match status" value="1"/>
</dbReference>
<evidence type="ECO:0000256" key="2">
    <source>
        <dbReference type="ARBA" id="ARBA00011900"/>
    </source>
</evidence>
<dbReference type="PROSITE" id="PS00092">
    <property type="entry name" value="N6_MTASE"/>
    <property type="match status" value="1"/>
</dbReference>
<accession>A0ABT4SJC5</accession>
<reference evidence="10" key="1">
    <citation type="submission" date="2022-11" db="EMBL/GenBank/DDBJ databases">
        <title>Nonomuraea corallina sp. nov., a new species of the genus Nonomuraea isolated from sea side sediment in Thai sea.</title>
        <authorList>
            <person name="Ngamcharungchit C."/>
            <person name="Matsumoto A."/>
            <person name="Suriyachadkun C."/>
            <person name="Panbangred W."/>
            <person name="Inahashi Y."/>
            <person name="Intra B."/>
        </authorList>
    </citation>
    <scope>NUCLEOTIDE SEQUENCE</scope>
    <source>
        <strain evidence="10">MCN248</strain>
    </source>
</reference>
<evidence type="ECO:0000256" key="4">
    <source>
        <dbReference type="ARBA" id="ARBA00022679"/>
    </source>
</evidence>
<evidence type="ECO:0000313" key="11">
    <source>
        <dbReference type="Proteomes" id="UP001144036"/>
    </source>
</evidence>
<evidence type="ECO:0000259" key="8">
    <source>
        <dbReference type="Pfam" id="PF02384"/>
    </source>
</evidence>
<dbReference type="InterPro" id="IPR003356">
    <property type="entry name" value="DNA_methylase_A-5"/>
</dbReference>
<dbReference type="EMBL" id="JAPNNL010000148">
    <property type="protein sequence ID" value="MDA0637303.1"/>
    <property type="molecule type" value="Genomic_DNA"/>
</dbReference>
<keyword evidence="6" id="KW-0680">Restriction system</keyword>
<keyword evidence="4" id="KW-0808">Transferase</keyword>
<dbReference type="InterPro" id="IPR002052">
    <property type="entry name" value="DNA_methylase_N6_adenine_CS"/>
</dbReference>
<dbReference type="PANTHER" id="PTHR42933:SF4">
    <property type="entry name" value="TYPE I RESTRICTION ENZYME ECOKI METHYLASE SUBUNIT"/>
    <property type="match status" value="1"/>
</dbReference>
<name>A0ABT4SJC5_9ACTN</name>
<keyword evidence="5" id="KW-0949">S-adenosyl-L-methionine</keyword>
<feature type="domain" description="N6 adenine-specific DNA methyltransferase N-terminal" evidence="9">
    <location>
        <begin position="17"/>
        <end position="139"/>
    </location>
</feature>
<dbReference type="RefSeq" id="WP_270158206.1">
    <property type="nucleotide sequence ID" value="NZ_JAPNNL010000148.1"/>
</dbReference>
<gene>
    <name evidence="10" type="ORF">OUY22_28200</name>
</gene>
<dbReference type="InterPro" id="IPR022749">
    <property type="entry name" value="D12N6_MeTrfase_N"/>
</dbReference>
<dbReference type="GO" id="GO:0008168">
    <property type="term" value="F:methyltransferase activity"/>
    <property type="evidence" value="ECO:0007669"/>
    <property type="project" value="UniProtKB-KW"/>
</dbReference>
<dbReference type="Pfam" id="PF12161">
    <property type="entry name" value="HsdM_N"/>
    <property type="match status" value="1"/>
</dbReference>
<evidence type="ECO:0000259" key="9">
    <source>
        <dbReference type="Pfam" id="PF12161"/>
    </source>
</evidence>
<dbReference type="EC" id="2.1.1.72" evidence="2"/>
<keyword evidence="3 10" id="KW-0489">Methyltransferase</keyword>
<dbReference type="Gene3D" id="1.20.1260.30">
    <property type="match status" value="1"/>
</dbReference>
<dbReference type="GO" id="GO:0032259">
    <property type="term" value="P:methylation"/>
    <property type="evidence" value="ECO:0007669"/>
    <property type="project" value="UniProtKB-KW"/>
</dbReference>
<proteinExistence type="inferred from homology"/>
<dbReference type="InterPro" id="IPR038333">
    <property type="entry name" value="T1MK-like_N_sf"/>
</dbReference>
<dbReference type="InterPro" id="IPR029063">
    <property type="entry name" value="SAM-dependent_MTases_sf"/>
</dbReference>
<dbReference type="Gene3D" id="3.40.50.150">
    <property type="entry name" value="Vaccinia Virus protein VP39"/>
    <property type="match status" value="1"/>
</dbReference>
<dbReference type="Proteomes" id="UP001144036">
    <property type="component" value="Unassembled WGS sequence"/>
</dbReference>
<evidence type="ECO:0000256" key="7">
    <source>
        <dbReference type="ARBA" id="ARBA00047942"/>
    </source>
</evidence>
<dbReference type="InterPro" id="IPR051537">
    <property type="entry name" value="DNA_Adenine_Mtase"/>
</dbReference>
<evidence type="ECO:0000256" key="6">
    <source>
        <dbReference type="ARBA" id="ARBA00022747"/>
    </source>
</evidence>